<dbReference type="SUPFAM" id="SSF48452">
    <property type="entry name" value="TPR-like"/>
    <property type="match status" value="1"/>
</dbReference>
<keyword evidence="5" id="KW-1185">Reference proteome</keyword>
<protein>
    <submittedName>
        <fullName evidence="4">LuxR family transcriptional regulator</fullName>
    </submittedName>
</protein>
<evidence type="ECO:0000259" key="3">
    <source>
        <dbReference type="PROSITE" id="PS50043"/>
    </source>
</evidence>
<dbReference type="InterPro" id="IPR036388">
    <property type="entry name" value="WH-like_DNA-bd_sf"/>
</dbReference>
<reference evidence="4" key="1">
    <citation type="submission" date="2021-01" db="EMBL/GenBank/DDBJ databases">
        <title>Whole genome shotgun sequence of Actinoplanes cyaneus NBRC 14990.</title>
        <authorList>
            <person name="Komaki H."/>
            <person name="Tamura T."/>
        </authorList>
    </citation>
    <scope>NUCLEOTIDE SEQUENCE</scope>
    <source>
        <strain evidence="4">NBRC 14990</strain>
    </source>
</reference>
<dbReference type="CDD" id="cd06170">
    <property type="entry name" value="LuxR_C_like"/>
    <property type="match status" value="1"/>
</dbReference>
<gene>
    <name evidence="4" type="ORF">Acy02nite_60800</name>
</gene>
<organism evidence="4 5">
    <name type="scientific">Actinoplanes cyaneus</name>
    <dbReference type="NCBI Taxonomy" id="52696"/>
    <lineage>
        <taxon>Bacteria</taxon>
        <taxon>Bacillati</taxon>
        <taxon>Actinomycetota</taxon>
        <taxon>Actinomycetes</taxon>
        <taxon>Micromonosporales</taxon>
        <taxon>Micromonosporaceae</taxon>
        <taxon>Actinoplanes</taxon>
    </lineage>
</organism>
<dbReference type="GO" id="GO:0003677">
    <property type="term" value="F:DNA binding"/>
    <property type="evidence" value="ECO:0007669"/>
    <property type="project" value="InterPro"/>
</dbReference>
<dbReference type="InterPro" id="IPR041664">
    <property type="entry name" value="AAA_16"/>
</dbReference>
<dbReference type="SMART" id="SM00421">
    <property type="entry name" value="HTH_LUXR"/>
    <property type="match status" value="1"/>
</dbReference>
<dbReference type="InterPro" id="IPR016032">
    <property type="entry name" value="Sig_transdc_resp-reg_C-effctor"/>
</dbReference>
<name>A0A919IM44_9ACTN</name>
<dbReference type="PROSITE" id="PS50043">
    <property type="entry name" value="HTH_LUXR_2"/>
    <property type="match status" value="1"/>
</dbReference>
<dbReference type="AlphaFoldDB" id="A0A919IM44"/>
<dbReference type="InterPro" id="IPR011990">
    <property type="entry name" value="TPR-like_helical_dom_sf"/>
</dbReference>
<dbReference type="InterPro" id="IPR003593">
    <property type="entry name" value="AAA+_ATPase"/>
</dbReference>
<accession>A0A919IM44</accession>
<dbReference type="Gene3D" id="3.40.50.300">
    <property type="entry name" value="P-loop containing nucleotide triphosphate hydrolases"/>
    <property type="match status" value="1"/>
</dbReference>
<proteinExistence type="predicted"/>
<dbReference type="Gene3D" id="1.10.10.10">
    <property type="entry name" value="Winged helix-like DNA-binding domain superfamily/Winged helix DNA-binding domain"/>
    <property type="match status" value="1"/>
</dbReference>
<evidence type="ECO:0000256" key="2">
    <source>
        <dbReference type="ARBA" id="ARBA00022840"/>
    </source>
</evidence>
<sequence length="909" mass="96903">MDASLSGELVGREQEEAELAAFLCEATRTGGALILIGEPGVGKTALVEAALSRCSATRVLRAGPGQPPVGGPFSALADLLDLLTELPDIPEADSRFLAGALPGTGMSSPPVVLMKAAAAAVRAAATTLPLLILVEDAERIDEHSAQVLAFVARRLHGSRAAMIIATRPGGGTFTARVGVRQTYLRPLDRAASESLLRRDFPELAPDVAARVADDANGLPLALRELPAAMTSAERDGSQPLAPTLPLTARLLETFHRVPRDVPAAGRWVLLIAALDRTGDAGVLRSAAGFDIAALLAQLEAAGAIVETAAGHVHFSHPLIRSAVVALAGREQQRRAHQALAAALEHRPDRRAWHLAEASAAAGEPRASLMFERAAREIQRRGDVSEAVVALIRAAFLSDQPSERARLLTGAARIEADIRGDLTAATRLLDRAQLEDPHSGHTLPAVTAKAVLLLGEAGGVTAAHQQLVAALDRGGDAANDRALTEAVWMLFQICWFSGRPELWVPLRDLIARFAKRLPAYLRLIGPISAGPTEMTRADVQDLNTAVSGLTHELDPVVIVRTAFIADGAGRGSECQAAVRRVYQAGPSGGALVSVIFATVILSDSGFSSGDWDEAERLADDGLRLCNARDHLMFRWQLYYRRALLAALRGDSETARSMAGDMLEWAESRKLAAVEGRACHVLALDALGRRDTEAAYNYLERVVMTERTQNGAQMFAIDIIEASAGPARRVDVDGRSGPLAAFAKTLSSAVPSLVTTGAAAMSSDEESARALYENALSRPEAARFPFEQARVQLAFGSYLRRRQILVEARAMLNTALRTFRQLHAAPWVTRTIEELRASGERVPVNAAELAGLTQQQIQIAGMAAKGMTNRQIGAELFLSDRTVGGHLAVVFRKLRVTSRLGLQDVLGVGPL</sequence>
<dbReference type="EMBL" id="BOMH01000045">
    <property type="protein sequence ID" value="GID68199.1"/>
    <property type="molecule type" value="Genomic_DNA"/>
</dbReference>
<dbReference type="GO" id="GO:0006355">
    <property type="term" value="P:regulation of DNA-templated transcription"/>
    <property type="evidence" value="ECO:0007669"/>
    <property type="project" value="InterPro"/>
</dbReference>
<dbReference type="Pfam" id="PF13191">
    <property type="entry name" value="AAA_16"/>
    <property type="match status" value="1"/>
</dbReference>
<dbReference type="GO" id="GO:0005737">
    <property type="term" value="C:cytoplasm"/>
    <property type="evidence" value="ECO:0007669"/>
    <property type="project" value="TreeGrafter"/>
</dbReference>
<keyword evidence="2" id="KW-0067">ATP-binding</keyword>
<dbReference type="RefSeq" id="WP_203746967.1">
    <property type="nucleotide sequence ID" value="NZ_BAAAUC010000055.1"/>
</dbReference>
<dbReference type="SUPFAM" id="SSF46894">
    <property type="entry name" value="C-terminal effector domain of the bipartite response regulators"/>
    <property type="match status" value="1"/>
</dbReference>
<comment type="caution">
    <text evidence="4">The sequence shown here is derived from an EMBL/GenBank/DDBJ whole genome shotgun (WGS) entry which is preliminary data.</text>
</comment>
<feature type="domain" description="HTH luxR-type" evidence="3">
    <location>
        <begin position="843"/>
        <end position="908"/>
    </location>
</feature>
<dbReference type="GO" id="GO:0004016">
    <property type="term" value="F:adenylate cyclase activity"/>
    <property type="evidence" value="ECO:0007669"/>
    <property type="project" value="TreeGrafter"/>
</dbReference>
<dbReference type="PANTHER" id="PTHR16305">
    <property type="entry name" value="TESTICULAR SOLUBLE ADENYLYL CYCLASE"/>
    <property type="match status" value="1"/>
</dbReference>
<evidence type="ECO:0000313" key="5">
    <source>
        <dbReference type="Proteomes" id="UP000619479"/>
    </source>
</evidence>
<dbReference type="InterPro" id="IPR000792">
    <property type="entry name" value="Tscrpt_reg_LuxR_C"/>
</dbReference>
<evidence type="ECO:0000256" key="1">
    <source>
        <dbReference type="ARBA" id="ARBA00022741"/>
    </source>
</evidence>
<evidence type="ECO:0000313" key="4">
    <source>
        <dbReference type="EMBL" id="GID68199.1"/>
    </source>
</evidence>
<dbReference type="GO" id="GO:0005524">
    <property type="term" value="F:ATP binding"/>
    <property type="evidence" value="ECO:0007669"/>
    <property type="project" value="UniProtKB-KW"/>
</dbReference>
<dbReference type="SUPFAM" id="SSF52540">
    <property type="entry name" value="P-loop containing nucleoside triphosphate hydrolases"/>
    <property type="match status" value="1"/>
</dbReference>
<dbReference type="PANTHER" id="PTHR16305:SF35">
    <property type="entry name" value="TRANSCRIPTIONAL ACTIVATOR DOMAIN"/>
    <property type="match status" value="1"/>
</dbReference>
<dbReference type="InterPro" id="IPR027417">
    <property type="entry name" value="P-loop_NTPase"/>
</dbReference>
<keyword evidence="1" id="KW-0547">Nucleotide-binding</keyword>
<dbReference type="Proteomes" id="UP000619479">
    <property type="component" value="Unassembled WGS sequence"/>
</dbReference>
<dbReference type="PRINTS" id="PR00038">
    <property type="entry name" value="HTHLUXR"/>
</dbReference>
<dbReference type="SMART" id="SM00382">
    <property type="entry name" value="AAA"/>
    <property type="match status" value="1"/>
</dbReference>
<dbReference type="Pfam" id="PF00196">
    <property type="entry name" value="GerE"/>
    <property type="match status" value="1"/>
</dbReference>